<organism evidence="3 4">
    <name type="scientific">Caulobacter vibrioides (strain NA1000 / CB15N)</name>
    <name type="common">Caulobacter crescentus</name>
    <dbReference type="NCBI Taxonomy" id="565050"/>
    <lineage>
        <taxon>Bacteria</taxon>
        <taxon>Pseudomonadati</taxon>
        <taxon>Pseudomonadota</taxon>
        <taxon>Alphaproteobacteria</taxon>
        <taxon>Caulobacterales</taxon>
        <taxon>Caulobacteraceae</taxon>
        <taxon>Caulobacter</taxon>
    </lineage>
</organism>
<dbReference type="HAMAP" id="MF_01139">
    <property type="entry name" value="ISPT"/>
    <property type="match status" value="1"/>
</dbReference>
<keyword evidence="2" id="KW-0460">Magnesium</keyword>
<comment type="subunit">
    <text evidence="2">Homodimer.</text>
</comment>
<dbReference type="Pfam" id="PF01255">
    <property type="entry name" value="Prenyltransf"/>
    <property type="match status" value="1"/>
</dbReference>
<comment type="similarity">
    <text evidence="2">Belongs to the UPP synthase family.</text>
</comment>
<dbReference type="GO" id="GO:0008834">
    <property type="term" value="F:ditrans,polycis-undecaprenyl-diphosphate synthase [(2E,6E)-farnesyl-diphosphate specific] activity"/>
    <property type="evidence" value="ECO:0007669"/>
    <property type="project" value="TreeGrafter"/>
</dbReference>
<dbReference type="HOGENOM" id="CLU_038505_1_1_5"/>
<accession>A0A0H3C8Q5</accession>
<feature type="binding site" evidence="2">
    <location>
        <position position="43"/>
    </location>
    <ligand>
        <name>substrate</name>
    </ligand>
</feature>
<dbReference type="GO" id="GO:0016094">
    <property type="term" value="P:polyprenol biosynthetic process"/>
    <property type="evidence" value="ECO:0007669"/>
    <property type="project" value="TreeGrafter"/>
</dbReference>
<sequence>MPATTGPQDVSGRAGGPASTERLHVAIIMDGNGRWAKQRGMPRVLGHRAGVNALKRTVEGAQSQNVGVLTVFGFSTENWSRPPQEVSELMGLLKAYVESDLERLAKAGVRVRIIGRRTGLSPDIAEVIERAERRTAQNSEFVLQVAFNYGGQADITDAARAFAERVERGEAKASDLNEKTFEQFLSTASAPPPDLIVRTSGERRISNFLLWDCAYAELVFQDVLWPDYGPEALAAAIAEYRGRDRRYGGVAADDVAVAG</sequence>
<dbReference type="InterPro" id="IPR036424">
    <property type="entry name" value="UPP_synth-like_sf"/>
</dbReference>
<dbReference type="AlphaFoldDB" id="A0A0H3C8Q5"/>
<gene>
    <name evidence="3" type="ordered locus">CCNA_01996</name>
</gene>
<dbReference type="PANTHER" id="PTHR10291:SF0">
    <property type="entry name" value="DEHYDRODOLICHYL DIPHOSPHATE SYNTHASE 2"/>
    <property type="match status" value="1"/>
</dbReference>
<dbReference type="RefSeq" id="WP_010919785.1">
    <property type="nucleotide sequence ID" value="NC_011916.1"/>
</dbReference>
<dbReference type="PANTHER" id="PTHR10291">
    <property type="entry name" value="DEHYDRODOLICHYL DIPHOSPHATE SYNTHASE FAMILY MEMBER"/>
    <property type="match status" value="1"/>
</dbReference>
<comment type="function">
    <text evidence="2">Catalyzes the condensation of isopentenyl diphosphate (IPP) with allylic pyrophosphates generating different type of terpenoids.</text>
</comment>
<feature type="binding site" evidence="2">
    <location>
        <position position="35"/>
    </location>
    <ligand>
        <name>substrate</name>
    </ligand>
</feature>
<dbReference type="KEGG" id="ccs:CCNA_01996"/>
<dbReference type="InterPro" id="IPR018520">
    <property type="entry name" value="UPP_synth-like_CS"/>
</dbReference>
<feature type="binding site" evidence="2">
    <location>
        <position position="47"/>
    </location>
    <ligand>
        <name>substrate</name>
    </ligand>
</feature>
<keyword evidence="2" id="KW-0479">Metal-binding</keyword>
<feature type="binding site" evidence="2">
    <location>
        <position position="79"/>
    </location>
    <ligand>
        <name>substrate</name>
    </ligand>
</feature>
<proteinExistence type="inferred from homology"/>
<dbReference type="GeneID" id="7333324"/>
<dbReference type="OrthoDB" id="4191603at2"/>
<dbReference type="Gene3D" id="3.40.1180.10">
    <property type="entry name" value="Decaprenyl diphosphate synthase-like"/>
    <property type="match status" value="1"/>
</dbReference>
<keyword evidence="4" id="KW-1185">Reference proteome</keyword>
<dbReference type="SUPFAM" id="SSF64005">
    <property type="entry name" value="Undecaprenyl diphosphate synthase"/>
    <property type="match status" value="1"/>
</dbReference>
<evidence type="ECO:0000313" key="4">
    <source>
        <dbReference type="Proteomes" id="UP000001364"/>
    </source>
</evidence>
<feature type="binding site" evidence="2">
    <location>
        <position position="217"/>
    </location>
    <ligand>
        <name>Mg(2+)</name>
        <dbReference type="ChEBI" id="CHEBI:18420"/>
    </ligand>
</feature>
<dbReference type="InterPro" id="IPR001441">
    <property type="entry name" value="UPP_synth-like"/>
</dbReference>
<dbReference type="PROSITE" id="PS01066">
    <property type="entry name" value="UPP_SYNTHASE"/>
    <property type="match status" value="1"/>
</dbReference>
<dbReference type="PATRIC" id="fig|565050.3.peg.1955"/>
<feature type="binding site" evidence="2">
    <location>
        <position position="81"/>
    </location>
    <ligand>
        <name>substrate</name>
    </ligand>
</feature>
<evidence type="ECO:0000256" key="2">
    <source>
        <dbReference type="HAMAP-Rule" id="MF_01139"/>
    </source>
</evidence>
<dbReference type="Proteomes" id="UP000001364">
    <property type="component" value="Chromosome"/>
</dbReference>
<dbReference type="EC" id="2.5.1.-" evidence="2"/>
<dbReference type="EMBL" id="CP001340">
    <property type="protein sequence ID" value="ACL95461.1"/>
    <property type="molecule type" value="Genomic_DNA"/>
</dbReference>
<evidence type="ECO:0000313" key="3">
    <source>
        <dbReference type="EMBL" id="ACL95461.1"/>
    </source>
</evidence>
<protein>
    <recommendedName>
        <fullName evidence="2">Isoprenyl transferase</fullName>
        <ecNumber evidence="2">2.5.1.-</ecNumber>
    </recommendedName>
</protein>
<dbReference type="FunFam" id="3.40.1180.10:FF:000001">
    <property type="entry name" value="(2E,6E)-farnesyl-diphosphate-specific ditrans,polycis-undecaprenyl-diphosphate synthase"/>
    <property type="match status" value="1"/>
</dbReference>
<dbReference type="GO" id="GO:0005829">
    <property type="term" value="C:cytosol"/>
    <property type="evidence" value="ECO:0007669"/>
    <property type="project" value="TreeGrafter"/>
</dbReference>
<feature type="binding site" evidence="2">
    <location>
        <begin position="204"/>
        <end position="206"/>
    </location>
    <ligand>
        <name>substrate</name>
    </ligand>
</feature>
<dbReference type="CDD" id="cd00475">
    <property type="entry name" value="Cis_IPPS"/>
    <property type="match status" value="1"/>
</dbReference>
<feature type="binding site" evidence="2">
    <location>
        <begin position="75"/>
        <end position="77"/>
    </location>
    <ligand>
        <name>substrate</name>
    </ligand>
</feature>
<name>A0A0H3C8Q5_CAUVN</name>
<dbReference type="NCBIfam" id="TIGR00055">
    <property type="entry name" value="uppS"/>
    <property type="match status" value="1"/>
</dbReference>
<reference evidence="3 4" key="1">
    <citation type="journal article" date="2010" name="J. Bacteriol.">
        <title>The genetic basis of laboratory adaptation in Caulobacter crescentus.</title>
        <authorList>
            <person name="Marks M.E."/>
            <person name="Castro-Rojas C.M."/>
            <person name="Teiling C."/>
            <person name="Du L."/>
            <person name="Kapatral V."/>
            <person name="Walunas T.L."/>
            <person name="Crosson S."/>
        </authorList>
    </citation>
    <scope>NUCLEOTIDE SEQUENCE [LARGE SCALE GENOMIC DNA]</scope>
    <source>
        <strain evidence="4">NA1000 / CB15N</strain>
    </source>
</reference>
<feature type="binding site" evidence="2">
    <location>
        <position position="198"/>
    </location>
    <ligand>
        <name>substrate</name>
    </ligand>
</feature>
<feature type="binding site" evidence="2">
    <location>
        <begin position="31"/>
        <end position="34"/>
    </location>
    <ligand>
        <name>substrate</name>
    </ligand>
</feature>
<comment type="cofactor">
    <cofactor evidence="2">
        <name>Mg(2+)</name>
        <dbReference type="ChEBI" id="CHEBI:18420"/>
    </cofactor>
    <text evidence="2">Binds 2 magnesium ions per subunit.</text>
</comment>
<keyword evidence="1 2" id="KW-0808">Transferase</keyword>
<feature type="binding site" evidence="2">
    <location>
        <position position="30"/>
    </location>
    <ligand>
        <name>Mg(2+)</name>
        <dbReference type="ChEBI" id="CHEBI:18420"/>
    </ligand>
</feature>
<dbReference type="SMR" id="A0A0H3C8Q5"/>
<dbReference type="GO" id="GO:0000287">
    <property type="term" value="F:magnesium ion binding"/>
    <property type="evidence" value="ECO:0007669"/>
    <property type="project" value="UniProtKB-UniRule"/>
</dbReference>
<dbReference type="RefSeq" id="YP_002517369.1">
    <property type="nucleotide sequence ID" value="NC_011916.1"/>
</dbReference>
<evidence type="ECO:0000256" key="1">
    <source>
        <dbReference type="ARBA" id="ARBA00022679"/>
    </source>
</evidence>
<dbReference type="PhylomeDB" id="A0A0H3C8Q5"/>
<feature type="active site" evidence="2">
    <location>
        <position position="30"/>
    </location>
</feature>
<feature type="active site" description="Proton acceptor" evidence="2">
    <location>
        <position position="78"/>
    </location>
</feature>